<reference evidence="7" key="1">
    <citation type="journal article" date="2010" name="Environ. Microbiol.">
        <title>The genome of Syntrophomonas wolfei: new insights into syntrophic metabolism and biohydrogen production.</title>
        <authorList>
            <person name="Sieber J.R."/>
            <person name="Sims D.R."/>
            <person name="Han C."/>
            <person name="Kim E."/>
            <person name="Lykidis A."/>
            <person name="Lapidus A.L."/>
            <person name="McDonnald E."/>
            <person name="Rohlin L."/>
            <person name="Culley D.E."/>
            <person name="Gunsalus R."/>
            <person name="McInerney M.J."/>
        </authorList>
    </citation>
    <scope>NUCLEOTIDE SEQUENCE [LARGE SCALE GENOMIC DNA]</scope>
    <source>
        <strain evidence="7">DSM 2245B / Goettingen</strain>
    </source>
</reference>
<dbReference type="AlphaFoldDB" id="Q0B0H8"/>
<dbReference type="InterPro" id="IPR049804">
    <property type="entry name" value="Choice_anch_L"/>
</dbReference>
<dbReference type="GO" id="GO:0007154">
    <property type="term" value="P:cell communication"/>
    <property type="evidence" value="ECO:0007669"/>
    <property type="project" value="InterPro"/>
</dbReference>
<feature type="domain" description="Calx-beta" evidence="5">
    <location>
        <begin position="208"/>
        <end position="304"/>
    </location>
</feature>
<dbReference type="InterPro" id="IPR038081">
    <property type="entry name" value="CalX-like_sf"/>
</dbReference>
<dbReference type="GO" id="GO:0030001">
    <property type="term" value="P:metal ion transport"/>
    <property type="evidence" value="ECO:0007669"/>
    <property type="project" value="TreeGrafter"/>
</dbReference>
<dbReference type="InterPro" id="IPR051171">
    <property type="entry name" value="CaCA"/>
</dbReference>
<evidence type="ECO:0000256" key="4">
    <source>
        <dbReference type="ARBA" id="ARBA00023065"/>
    </source>
</evidence>
<gene>
    <name evidence="6" type="ordered locus">Swol_0174</name>
</gene>
<dbReference type="SMART" id="SM00237">
    <property type="entry name" value="Calx_beta"/>
    <property type="match status" value="1"/>
</dbReference>
<proteinExistence type="predicted"/>
<dbReference type="Pfam" id="PF03160">
    <property type="entry name" value="Calx-beta"/>
    <property type="match status" value="1"/>
</dbReference>
<keyword evidence="4" id="KW-0813">Transport</keyword>
<dbReference type="PANTHER" id="PTHR11878">
    <property type="entry name" value="SODIUM/CALCIUM EXCHANGER"/>
    <property type="match status" value="1"/>
</dbReference>
<evidence type="ECO:0000259" key="5">
    <source>
        <dbReference type="SMART" id="SM00237"/>
    </source>
</evidence>
<sequence>MGEGVQISNVKYTGTNVSAGTFTATDSSIIGFNEGVILSSGNIRLVDGPNVSPGITHVNGLQGDEHLDLLIPGYETEDATILEFDFIPSKNTFSFDYVFSSDEYNEFVNSRFNDVFGFFLNGKNIALIPNTDIPVAINNVNNGMNSQYYRDNEYDYVNDPQIMTEMDGLTTVLTVTAAVQVGQKHTIRMSIADAGDNILDSNVFIKGSSFTSVESDVIQFSQATQQVNENDGTATITVTRSGNAQNSVSVEYYTKDGSAKAPNEYLASNGALVFEPGVTSKTIPVTIVDNNVAGDIKYFYVYLKNVTGNAIIGDNIRSRILINEDDSTAGQVQTILWEEKTEKQTDKNYIINFSAELDPKTVTSEYFYIKDGAGQIINEIIPELTFNKRSVIMKASGGVYSYQPGETYTLFISPEVKSLAGKPLGKQIIMHFTINDLQ</sequence>
<dbReference type="EMBL" id="CP000448">
    <property type="protein sequence ID" value="ABI67526.1"/>
    <property type="molecule type" value="Genomic_DNA"/>
</dbReference>
<dbReference type="InterPro" id="IPR014755">
    <property type="entry name" value="Cu-Rt/internalin_Ig-like"/>
</dbReference>
<evidence type="ECO:0000256" key="1">
    <source>
        <dbReference type="ARBA" id="ARBA00022729"/>
    </source>
</evidence>
<dbReference type="InterPro" id="IPR003644">
    <property type="entry name" value="Calx_beta"/>
</dbReference>
<evidence type="ECO:0000256" key="2">
    <source>
        <dbReference type="ARBA" id="ARBA00022737"/>
    </source>
</evidence>
<keyword evidence="4" id="KW-0406">Ion transport</keyword>
<dbReference type="SUPFAM" id="SSF141072">
    <property type="entry name" value="CalX-like"/>
    <property type="match status" value="1"/>
</dbReference>
<evidence type="ECO:0000313" key="7">
    <source>
        <dbReference type="Proteomes" id="UP000001968"/>
    </source>
</evidence>
<dbReference type="Gene3D" id="2.60.40.1220">
    <property type="match status" value="1"/>
</dbReference>
<dbReference type="NCBIfam" id="NF038133">
    <property type="entry name" value="choice_anch_L"/>
    <property type="match status" value="1"/>
</dbReference>
<dbReference type="HOGENOM" id="CLU_625453_0_0_9"/>
<keyword evidence="7" id="KW-1185">Reference proteome</keyword>
<name>Q0B0H8_SYNWW</name>
<protein>
    <recommendedName>
        <fullName evidence="5">Calx-beta domain-containing protein</fullName>
    </recommendedName>
</protein>
<organism evidence="6 7">
    <name type="scientific">Syntrophomonas wolfei subsp. wolfei (strain DSM 2245B / Goettingen)</name>
    <dbReference type="NCBI Taxonomy" id="335541"/>
    <lineage>
        <taxon>Bacteria</taxon>
        <taxon>Bacillati</taxon>
        <taxon>Bacillota</taxon>
        <taxon>Clostridia</taxon>
        <taxon>Eubacteriales</taxon>
        <taxon>Syntrophomonadaceae</taxon>
        <taxon>Syntrophomonas</taxon>
    </lineage>
</organism>
<accession>Q0B0H8</accession>
<keyword evidence="1" id="KW-0732">Signal</keyword>
<evidence type="ECO:0000313" key="6">
    <source>
        <dbReference type="EMBL" id="ABI67526.1"/>
    </source>
</evidence>
<dbReference type="Pfam" id="PF13205">
    <property type="entry name" value="Big_5"/>
    <property type="match status" value="1"/>
</dbReference>
<dbReference type="PANTHER" id="PTHR11878:SF65">
    <property type="entry name" value="NA_CA-EXCHANGE PROTEIN, ISOFORM G"/>
    <property type="match status" value="1"/>
</dbReference>
<dbReference type="Gene3D" id="2.60.40.2030">
    <property type="match status" value="1"/>
</dbReference>
<dbReference type="eggNOG" id="COG3291">
    <property type="taxonomic scope" value="Bacteria"/>
</dbReference>
<dbReference type="Proteomes" id="UP000001968">
    <property type="component" value="Chromosome"/>
</dbReference>
<keyword evidence="2" id="KW-0677">Repeat</keyword>
<dbReference type="STRING" id="335541.Swol_0174"/>
<dbReference type="GO" id="GO:0016020">
    <property type="term" value="C:membrane"/>
    <property type="evidence" value="ECO:0007669"/>
    <property type="project" value="InterPro"/>
</dbReference>
<dbReference type="InterPro" id="IPR032812">
    <property type="entry name" value="SbsA_Ig"/>
</dbReference>
<dbReference type="KEGG" id="swo:Swol_0174"/>
<evidence type="ECO:0000256" key="3">
    <source>
        <dbReference type="ARBA" id="ARBA00022837"/>
    </source>
</evidence>
<keyword evidence="3" id="KW-0106">Calcium</keyword>